<evidence type="ECO:0000256" key="1">
    <source>
        <dbReference type="SAM" id="MobiDB-lite"/>
    </source>
</evidence>
<organism evidence="3 4">
    <name type="scientific">Orbilia ellipsospora</name>
    <dbReference type="NCBI Taxonomy" id="2528407"/>
    <lineage>
        <taxon>Eukaryota</taxon>
        <taxon>Fungi</taxon>
        <taxon>Dikarya</taxon>
        <taxon>Ascomycota</taxon>
        <taxon>Pezizomycotina</taxon>
        <taxon>Orbiliomycetes</taxon>
        <taxon>Orbiliales</taxon>
        <taxon>Orbiliaceae</taxon>
        <taxon>Orbilia</taxon>
    </lineage>
</organism>
<dbReference type="EMBL" id="JAVHJO010000001">
    <property type="protein sequence ID" value="KAK6543412.1"/>
    <property type="molecule type" value="Genomic_DNA"/>
</dbReference>
<feature type="compositionally biased region" description="Pro residues" evidence="1">
    <location>
        <begin position="31"/>
        <end position="41"/>
    </location>
</feature>
<proteinExistence type="predicted"/>
<feature type="compositionally biased region" description="Polar residues" evidence="1">
    <location>
        <begin position="65"/>
        <end position="77"/>
    </location>
</feature>
<evidence type="ECO:0000313" key="3">
    <source>
        <dbReference type="EMBL" id="KAK6543412.1"/>
    </source>
</evidence>
<name>A0AAV9XR63_9PEZI</name>
<evidence type="ECO:0000313" key="4">
    <source>
        <dbReference type="Proteomes" id="UP001365542"/>
    </source>
</evidence>
<keyword evidence="4" id="KW-1185">Reference proteome</keyword>
<accession>A0AAV9XR63</accession>
<dbReference type="Proteomes" id="UP001365542">
    <property type="component" value="Unassembled WGS sequence"/>
</dbReference>
<reference evidence="3 4" key="1">
    <citation type="submission" date="2019-10" db="EMBL/GenBank/DDBJ databases">
        <authorList>
            <person name="Palmer J.M."/>
        </authorList>
    </citation>
    <scope>NUCLEOTIDE SEQUENCE [LARGE SCALE GENOMIC DNA]</scope>
    <source>
        <strain evidence="3 4">TWF694</strain>
    </source>
</reference>
<feature type="region of interest" description="Disordered" evidence="1">
    <location>
        <begin position="1"/>
        <end position="84"/>
    </location>
</feature>
<sequence length="365" mass="40145">MVQNLKSLVLRTDVNNRPEEQEHNPRSRPHSPAPFLPPISPLPSIEVTTPAGETAPVAPPPFEGSPTSPSSNNQSANWKEKEAEFDRQFSFPPRDMPSQPPPAYTTTATPGANITNRQRRLNLPKLSANHARVSSVNPAKSPIDGRKWHEKRRNIASIFGVSITLLLIALLLNFCVLPKMKHAIQDLGSGNDVQNATSLAGYWNFTTAKLETVSASDPTVVDKCASKDSEFERCVDSRFLAADSGLKYDFNLTMNDDGSFNGMFASGIIDDSVTEMKLTPSRLGFLSAWVNTADDVQGKLSSEGCSYTRSTLMRVTFVDGVPTYYISERQMVSASDKCFLPQGQQSDSCQCNFIGTRPKALKRRK</sequence>
<keyword evidence="2" id="KW-0472">Membrane</keyword>
<keyword evidence="2" id="KW-1133">Transmembrane helix</keyword>
<evidence type="ECO:0000256" key="2">
    <source>
        <dbReference type="SAM" id="Phobius"/>
    </source>
</evidence>
<dbReference type="AlphaFoldDB" id="A0AAV9XR63"/>
<protein>
    <submittedName>
        <fullName evidence="3">Uncharacterized protein</fullName>
    </submittedName>
</protein>
<feature type="transmembrane region" description="Helical" evidence="2">
    <location>
        <begin position="155"/>
        <end position="174"/>
    </location>
</feature>
<gene>
    <name evidence="3" type="ORF">TWF694_000159</name>
</gene>
<keyword evidence="2" id="KW-0812">Transmembrane</keyword>
<comment type="caution">
    <text evidence="3">The sequence shown here is derived from an EMBL/GenBank/DDBJ whole genome shotgun (WGS) entry which is preliminary data.</text>
</comment>
<feature type="compositionally biased region" description="Basic and acidic residues" evidence="1">
    <location>
        <begin position="14"/>
        <end position="25"/>
    </location>
</feature>